<gene>
    <name evidence="10" type="primary">gspF</name>
    <name evidence="10" type="ORF">NOG11_06590</name>
</gene>
<dbReference type="FunFam" id="1.20.81.30:FF:000001">
    <property type="entry name" value="Type II secretion system protein F"/>
    <property type="match status" value="2"/>
</dbReference>
<dbReference type="Pfam" id="PF00482">
    <property type="entry name" value="T2SSF"/>
    <property type="match status" value="2"/>
</dbReference>
<reference evidence="10" key="1">
    <citation type="submission" date="2022-07" db="EMBL/GenBank/DDBJ databases">
        <title>Parvularcula maris sp. nov., an algicidal bacterium isolated from seawater.</title>
        <authorList>
            <person name="Li F."/>
        </authorList>
    </citation>
    <scope>NUCLEOTIDE SEQUENCE</scope>
    <source>
        <strain evidence="10">BGMRC 0090</strain>
    </source>
</reference>
<evidence type="ECO:0000256" key="7">
    <source>
        <dbReference type="ARBA" id="ARBA00023136"/>
    </source>
</evidence>
<dbReference type="PANTHER" id="PTHR30012">
    <property type="entry name" value="GENERAL SECRETION PATHWAY PROTEIN"/>
    <property type="match status" value="1"/>
</dbReference>
<keyword evidence="4" id="KW-0997">Cell inner membrane</keyword>
<organism evidence="10 11">
    <name type="scientific">Parvularcula maris</name>
    <dbReference type="NCBI Taxonomy" id="2965077"/>
    <lineage>
        <taxon>Bacteria</taxon>
        <taxon>Pseudomonadati</taxon>
        <taxon>Pseudomonadota</taxon>
        <taxon>Alphaproteobacteria</taxon>
        <taxon>Parvularculales</taxon>
        <taxon>Parvularculaceae</taxon>
        <taxon>Parvularcula</taxon>
    </lineage>
</organism>
<protein>
    <submittedName>
        <fullName evidence="10">Type II secretion system inner membrane protein GspF</fullName>
    </submittedName>
</protein>
<evidence type="ECO:0000256" key="1">
    <source>
        <dbReference type="ARBA" id="ARBA00004429"/>
    </source>
</evidence>
<dbReference type="Gene3D" id="1.20.81.30">
    <property type="entry name" value="Type II secretion system (T2SS), domain F"/>
    <property type="match status" value="2"/>
</dbReference>
<name>A0A9X2RIK2_9PROT</name>
<dbReference type="GO" id="GO:0005886">
    <property type="term" value="C:plasma membrane"/>
    <property type="evidence" value="ECO:0007669"/>
    <property type="project" value="UniProtKB-SubCell"/>
</dbReference>
<dbReference type="Proteomes" id="UP001142610">
    <property type="component" value="Unassembled WGS sequence"/>
</dbReference>
<feature type="domain" description="Type II secretion system protein GspF" evidence="9">
    <location>
        <begin position="70"/>
        <end position="192"/>
    </location>
</feature>
<evidence type="ECO:0000256" key="8">
    <source>
        <dbReference type="SAM" id="Phobius"/>
    </source>
</evidence>
<dbReference type="InterPro" id="IPR011850">
    <property type="entry name" value="T2SS_GspF"/>
</dbReference>
<keyword evidence="7 8" id="KW-0472">Membrane</keyword>
<dbReference type="InterPro" id="IPR018076">
    <property type="entry name" value="T2SS_GspF_dom"/>
</dbReference>
<dbReference type="RefSeq" id="WP_256618917.1">
    <property type="nucleotide sequence ID" value="NZ_JANIBC010000003.1"/>
</dbReference>
<sequence length="405" mass="43748">MTAFRYEAMDASGRKTRGTVEAETIRRARRDVIARGLTPLFVGEEKKRAAIIELRRGPAPPKKSEVIAATRQLATLIEAAMPVEEALAAVAQQMEGGRIGDVLSQVRQRVIEGWRLSKALGEHPKAFNPLYRGIVASGETSGDLGAVLSRLADMQERNQQMAQAAQQALIYPACIFLVAIGVVWALMTFVVPRMVEQFSRMPGMQLPLPTRVVIGTSDFIGTWGWLALLILIGVAAAFWQARRQEKSKLFLDRISLKAPVLGTLSRELDAARFARTLATLFAAGAPLLEALEGARNTLTNSFIKREVGGAVTAVREGASLAVAIKRAAVFPPIMASMIAAGERSGKLPDMLSRTAAQMEGSFQTATTTALRLLEPAVIVLLGLIVMLIVLSIMLPILQINNMALG</sequence>
<evidence type="ECO:0000313" key="11">
    <source>
        <dbReference type="Proteomes" id="UP001142610"/>
    </source>
</evidence>
<feature type="transmembrane region" description="Helical" evidence="8">
    <location>
        <begin position="376"/>
        <end position="397"/>
    </location>
</feature>
<dbReference type="NCBIfam" id="TIGR02120">
    <property type="entry name" value="GspF"/>
    <property type="match status" value="1"/>
</dbReference>
<dbReference type="InterPro" id="IPR003004">
    <property type="entry name" value="GspF/PilC"/>
</dbReference>
<dbReference type="InterPro" id="IPR042094">
    <property type="entry name" value="T2SS_GspF_sf"/>
</dbReference>
<dbReference type="GO" id="GO:0015628">
    <property type="term" value="P:protein secretion by the type II secretion system"/>
    <property type="evidence" value="ECO:0007669"/>
    <property type="project" value="InterPro"/>
</dbReference>
<dbReference type="GO" id="GO:0015627">
    <property type="term" value="C:type II protein secretion system complex"/>
    <property type="evidence" value="ECO:0007669"/>
    <property type="project" value="InterPro"/>
</dbReference>
<evidence type="ECO:0000256" key="2">
    <source>
        <dbReference type="ARBA" id="ARBA00005745"/>
    </source>
</evidence>
<comment type="similarity">
    <text evidence="2">Belongs to the GSP F family.</text>
</comment>
<accession>A0A9X2RIK2</accession>
<keyword evidence="11" id="KW-1185">Reference proteome</keyword>
<dbReference type="PRINTS" id="PR00812">
    <property type="entry name" value="BCTERIALGSPF"/>
</dbReference>
<evidence type="ECO:0000259" key="9">
    <source>
        <dbReference type="Pfam" id="PF00482"/>
    </source>
</evidence>
<comment type="subcellular location">
    <subcellularLocation>
        <location evidence="1">Cell inner membrane</location>
        <topology evidence="1">Multi-pass membrane protein</topology>
    </subcellularLocation>
</comment>
<proteinExistence type="inferred from homology"/>
<keyword evidence="6 8" id="KW-1133">Transmembrane helix</keyword>
<evidence type="ECO:0000256" key="3">
    <source>
        <dbReference type="ARBA" id="ARBA00022475"/>
    </source>
</evidence>
<dbReference type="EMBL" id="JANIBC010000003">
    <property type="protein sequence ID" value="MCQ8185056.1"/>
    <property type="molecule type" value="Genomic_DNA"/>
</dbReference>
<feature type="transmembrane region" description="Helical" evidence="8">
    <location>
        <begin position="169"/>
        <end position="192"/>
    </location>
</feature>
<feature type="domain" description="Type II secretion system protein GspF" evidence="9">
    <location>
        <begin position="273"/>
        <end position="395"/>
    </location>
</feature>
<feature type="transmembrane region" description="Helical" evidence="8">
    <location>
        <begin position="212"/>
        <end position="239"/>
    </location>
</feature>
<dbReference type="PANTHER" id="PTHR30012:SF0">
    <property type="entry name" value="TYPE II SECRETION SYSTEM PROTEIN F-RELATED"/>
    <property type="match status" value="1"/>
</dbReference>
<keyword evidence="5 8" id="KW-0812">Transmembrane</keyword>
<comment type="caution">
    <text evidence="10">The sequence shown here is derived from an EMBL/GenBank/DDBJ whole genome shotgun (WGS) entry which is preliminary data.</text>
</comment>
<evidence type="ECO:0000256" key="6">
    <source>
        <dbReference type="ARBA" id="ARBA00022989"/>
    </source>
</evidence>
<evidence type="ECO:0000256" key="5">
    <source>
        <dbReference type="ARBA" id="ARBA00022692"/>
    </source>
</evidence>
<evidence type="ECO:0000313" key="10">
    <source>
        <dbReference type="EMBL" id="MCQ8185056.1"/>
    </source>
</evidence>
<dbReference type="AlphaFoldDB" id="A0A9X2RIK2"/>
<evidence type="ECO:0000256" key="4">
    <source>
        <dbReference type="ARBA" id="ARBA00022519"/>
    </source>
</evidence>
<keyword evidence="3" id="KW-1003">Cell membrane</keyword>